<evidence type="ECO:0000256" key="4">
    <source>
        <dbReference type="ARBA" id="ARBA00049872"/>
    </source>
</evidence>
<dbReference type="Proteomes" id="UP000677918">
    <property type="component" value="Unassembled WGS sequence"/>
</dbReference>
<evidence type="ECO:0000259" key="6">
    <source>
        <dbReference type="Pfam" id="PF01266"/>
    </source>
</evidence>
<dbReference type="EMBL" id="BOVK01000003">
    <property type="protein sequence ID" value="GIQ67353.1"/>
    <property type="molecule type" value="Genomic_DNA"/>
</dbReference>
<comment type="catalytic activity">
    <reaction evidence="4">
        <text>glycine + O2 + H2O = glyoxylate + H2O2 + NH4(+)</text>
        <dbReference type="Rhea" id="RHEA:11532"/>
        <dbReference type="ChEBI" id="CHEBI:15377"/>
        <dbReference type="ChEBI" id="CHEBI:15379"/>
        <dbReference type="ChEBI" id="CHEBI:16240"/>
        <dbReference type="ChEBI" id="CHEBI:28938"/>
        <dbReference type="ChEBI" id="CHEBI:36655"/>
        <dbReference type="ChEBI" id="CHEBI:57305"/>
        <dbReference type="EC" id="1.4.3.19"/>
    </reaction>
</comment>
<dbReference type="InterPro" id="IPR006076">
    <property type="entry name" value="FAD-dep_OxRdtase"/>
</dbReference>
<keyword evidence="3" id="KW-0560">Oxidoreductase</keyword>
<dbReference type="GO" id="GO:0050660">
    <property type="term" value="F:flavin adenine dinucleotide binding"/>
    <property type="evidence" value="ECO:0007669"/>
    <property type="project" value="InterPro"/>
</dbReference>
<dbReference type="Pfam" id="PF01266">
    <property type="entry name" value="DAO"/>
    <property type="match status" value="1"/>
</dbReference>
<comment type="caution">
    <text evidence="7">The sequence shown here is derived from an EMBL/GenBank/DDBJ whole genome shotgun (WGS) entry which is preliminary data.</text>
</comment>
<organism evidence="7 8">
    <name type="scientific">Xylanibacillus composti</name>
    <dbReference type="NCBI Taxonomy" id="1572762"/>
    <lineage>
        <taxon>Bacteria</taxon>
        <taxon>Bacillati</taxon>
        <taxon>Bacillota</taxon>
        <taxon>Bacilli</taxon>
        <taxon>Bacillales</taxon>
        <taxon>Paenibacillaceae</taxon>
        <taxon>Xylanibacillus</taxon>
    </lineage>
</organism>
<dbReference type="PROSITE" id="PS51257">
    <property type="entry name" value="PROKAR_LIPOPROTEIN"/>
    <property type="match status" value="1"/>
</dbReference>
<sequence>MTIVGERIIVLGGGVIGLSCALALASRGHDVSILEKGSCGGQASGAAAGMLAPFSENPEYPDGFFRLCLDSLRRYPRWQAEVKRLSGMDFEYTESGSLYAVYHEADLSALSARLSWQRPFGTEADIVEGSRLEQLEPQMQQARAAVYCPEESHVHAPDYVRALKAACCTVGVEIREQLQELALADWTAGVRVQDSAGQSYEADRIVLCTGAWSGSWSELFGFPIPVYPIRGQICAYSAEQAELRHILFTSQGYMVSKANGMLVCGASEDIAGFATSVTDKGIHRLEALSKRTLPFLKERQPTLKWAGLRPATQDGYPLLGSSPEHPRVIFACGHYRNGILLSPATAAVVADIVDGRKPELELDAFRPDRFR</sequence>
<evidence type="ECO:0000256" key="2">
    <source>
        <dbReference type="ARBA" id="ARBA00022977"/>
    </source>
</evidence>
<dbReference type="NCBIfam" id="TIGR02352">
    <property type="entry name" value="thiamin_ThiO"/>
    <property type="match status" value="1"/>
</dbReference>
<evidence type="ECO:0000313" key="8">
    <source>
        <dbReference type="Proteomes" id="UP000677918"/>
    </source>
</evidence>
<dbReference type="EC" id="1.4.3.19" evidence="5"/>
<evidence type="ECO:0000256" key="3">
    <source>
        <dbReference type="ARBA" id="ARBA00023002"/>
    </source>
</evidence>
<accession>A0A8J4H2B4</accession>
<keyword evidence="8" id="KW-1185">Reference proteome</keyword>
<evidence type="ECO:0000313" key="7">
    <source>
        <dbReference type="EMBL" id="GIQ67353.1"/>
    </source>
</evidence>
<dbReference type="InterPro" id="IPR036188">
    <property type="entry name" value="FAD/NAD-bd_sf"/>
</dbReference>
<dbReference type="RefSeq" id="WP_308443002.1">
    <property type="nucleotide sequence ID" value="NZ_BOVK01000003.1"/>
</dbReference>
<protein>
    <recommendedName>
        <fullName evidence="5">glycine oxidase</fullName>
        <ecNumber evidence="5">1.4.3.19</ecNumber>
    </recommendedName>
</protein>
<evidence type="ECO:0000256" key="5">
    <source>
        <dbReference type="ARBA" id="ARBA00050018"/>
    </source>
</evidence>
<name>A0A8J4H2B4_9BACL</name>
<gene>
    <name evidence="7" type="primary">goxB</name>
    <name evidence="7" type="ORF">XYCOK13_01770</name>
</gene>
<dbReference type="GO" id="GO:0009228">
    <property type="term" value="P:thiamine biosynthetic process"/>
    <property type="evidence" value="ECO:0007669"/>
    <property type="project" value="UniProtKB-KW"/>
</dbReference>
<comment type="pathway">
    <text evidence="1">Cofactor biosynthesis; thiamine diphosphate biosynthesis.</text>
</comment>
<dbReference type="PANTHER" id="PTHR13847">
    <property type="entry name" value="SARCOSINE DEHYDROGENASE-RELATED"/>
    <property type="match status" value="1"/>
</dbReference>
<dbReference type="PANTHER" id="PTHR13847:SF289">
    <property type="entry name" value="GLYCINE OXIDASE"/>
    <property type="match status" value="1"/>
</dbReference>
<dbReference type="GO" id="GO:0043799">
    <property type="term" value="F:glycine oxidase activity"/>
    <property type="evidence" value="ECO:0007669"/>
    <property type="project" value="UniProtKB-EC"/>
</dbReference>
<dbReference type="UniPathway" id="UPA00060"/>
<keyword evidence="2" id="KW-0784">Thiamine biosynthesis</keyword>
<dbReference type="SUPFAM" id="SSF51905">
    <property type="entry name" value="FAD/NAD(P)-binding domain"/>
    <property type="match status" value="1"/>
</dbReference>
<proteinExistence type="predicted"/>
<dbReference type="GO" id="GO:0005737">
    <property type="term" value="C:cytoplasm"/>
    <property type="evidence" value="ECO:0007669"/>
    <property type="project" value="TreeGrafter"/>
</dbReference>
<feature type="domain" description="FAD dependent oxidoreductase" evidence="6">
    <location>
        <begin position="7"/>
        <end position="351"/>
    </location>
</feature>
<reference evidence="7" key="1">
    <citation type="submission" date="2021-04" db="EMBL/GenBank/DDBJ databases">
        <title>Draft genome sequence of Xylanibacillus composti strain K13.</title>
        <authorList>
            <person name="Uke A."/>
            <person name="Chhe C."/>
            <person name="Baramee S."/>
            <person name="Kosugi A."/>
        </authorList>
    </citation>
    <scope>NUCLEOTIDE SEQUENCE</scope>
    <source>
        <strain evidence="7">K13</strain>
    </source>
</reference>
<dbReference type="Gene3D" id="3.30.9.10">
    <property type="entry name" value="D-Amino Acid Oxidase, subunit A, domain 2"/>
    <property type="match status" value="1"/>
</dbReference>
<dbReference type="SUPFAM" id="SSF54373">
    <property type="entry name" value="FAD-linked reductases, C-terminal domain"/>
    <property type="match status" value="1"/>
</dbReference>
<dbReference type="AlphaFoldDB" id="A0A8J4H2B4"/>
<dbReference type="InterPro" id="IPR012727">
    <property type="entry name" value="Gly_oxidase_ThiO"/>
</dbReference>
<dbReference type="Gene3D" id="3.50.50.60">
    <property type="entry name" value="FAD/NAD(P)-binding domain"/>
    <property type="match status" value="1"/>
</dbReference>
<dbReference type="GO" id="GO:0009229">
    <property type="term" value="P:thiamine diphosphate biosynthetic process"/>
    <property type="evidence" value="ECO:0007669"/>
    <property type="project" value="UniProtKB-UniPathway"/>
</dbReference>
<evidence type="ECO:0000256" key="1">
    <source>
        <dbReference type="ARBA" id="ARBA00004948"/>
    </source>
</evidence>